<evidence type="ECO:0000313" key="1">
    <source>
        <dbReference type="EMBL" id="KKL22686.1"/>
    </source>
</evidence>
<protein>
    <submittedName>
        <fullName evidence="1">Uncharacterized protein</fullName>
    </submittedName>
</protein>
<comment type="caution">
    <text evidence="1">The sequence shown here is derived from an EMBL/GenBank/DDBJ whole genome shotgun (WGS) entry which is preliminary data.</text>
</comment>
<sequence length="42" mass="4825">MSEIILHAIIQIYKEPRELPILTRSNKLIKGLLRLDLSQGPL</sequence>
<gene>
    <name evidence="1" type="ORF">LCGC14_2432950</name>
</gene>
<feature type="non-terminal residue" evidence="1">
    <location>
        <position position="42"/>
    </location>
</feature>
<organism evidence="1">
    <name type="scientific">marine sediment metagenome</name>
    <dbReference type="NCBI Taxonomy" id="412755"/>
    <lineage>
        <taxon>unclassified sequences</taxon>
        <taxon>metagenomes</taxon>
        <taxon>ecological metagenomes</taxon>
    </lineage>
</organism>
<proteinExistence type="predicted"/>
<name>A0A0F9DY96_9ZZZZ</name>
<accession>A0A0F9DY96</accession>
<dbReference type="EMBL" id="LAZR01037256">
    <property type="protein sequence ID" value="KKL22686.1"/>
    <property type="molecule type" value="Genomic_DNA"/>
</dbReference>
<dbReference type="AlphaFoldDB" id="A0A0F9DY96"/>
<reference evidence="1" key="1">
    <citation type="journal article" date="2015" name="Nature">
        <title>Complex archaea that bridge the gap between prokaryotes and eukaryotes.</title>
        <authorList>
            <person name="Spang A."/>
            <person name="Saw J.H."/>
            <person name="Jorgensen S.L."/>
            <person name="Zaremba-Niedzwiedzka K."/>
            <person name="Martijn J."/>
            <person name="Lind A.E."/>
            <person name="van Eijk R."/>
            <person name="Schleper C."/>
            <person name="Guy L."/>
            <person name="Ettema T.J."/>
        </authorList>
    </citation>
    <scope>NUCLEOTIDE SEQUENCE</scope>
</reference>